<proteinExistence type="predicted"/>
<protein>
    <submittedName>
        <fullName evidence="1">Uncharacterized protein</fullName>
    </submittedName>
</protein>
<reference evidence="1 2" key="1">
    <citation type="journal article" date="2014" name="Genome Biol. Evol.">
        <title>The genome of the myxosporean Thelohanellus kitauei shows adaptations to nutrient acquisition within its fish host.</title>
        <authorList>
            <person name="Yang Y."/>
            <person name="Xiong J."/>
            <person name="Zhou Z."/>
            <person name="Huo F."/>
            <person name="Miao W."/>
            <person name="Ran C."/>
            <person name="Liu Y."/>
            <person name="Zhang J."/>
            <person name="Feng J."/>
            <person name="Wang M."/>
            <person name="Wang M."/>
            <person name="Wang L."/>
            <person name="Yao B."/>
        </authorList>
    </citation>
    <scope>NUCLEOTIDE SEQUENCE [LARGE SCALE GENOMIC DNA]</scope>
    <source>
        <strain evidence="1">Wuqing</strain>
    </source>
</reference>
<dbReference type="Proteomes" id="UP000031668">
    <property type="component" value="Unassembled WGS sequence"/>
</dbReference>
<gene>
    <name evidence="1" type="ORF">RF11_08191</name>
</gene>
<accession>A0A0C2NBT5</accession>
<comment type="caution">
    <text evidence="1">The sequence shown here is derived from an EMBL/GenBank/DDBJ whole genome shotgun (WGS) entry which is preliminary data.</text>
</comment>
<evidence type="ECO:0000313" key="2">
    <source>
        <dbReference type="Proteomes" id="UP000031668"/>
    </source>
</evidence>
<evidence type="ECO:0000313" key="1">
    <source>
        <dbReference type="EMBL" id="KII73820.1"/>
    </source>
</evidence>
<dbReference type="AlphaFoldDB" id="A0A0C2NBT5"/>
<sequence length="125" mass="15209">MNVTTLLRQTAWIIGSSRRIRFLRSDWTLPRFHPRFEKAHPFLEEQFDMVKLWRIRREMYDATSARLPSMSHLYRMMKTYIYNHKLLCMNCNFRIPRILQLDMGALNLNYSKINNKSTCYSDVRK</sequence>
<organism evidence="1 2">
    <name type="scientific">Thelohanellus kitauei</name>
    <name type="common">Myxosporean</name>
    <dbReference type="NCBI Taxonomy" id="669202"/>
    <lineage>
        <taxon>Eukaryota</taxon>
        <taxon>Metazoa</taxon>
        <taxon>Cnidaria</taxon>
        <taxon>Myxozoa</taxon>
        <taxon>Myxosporea</taxon>
        <taxon>Bivalvulida</taxon>
        <taxon>Platysporina</taxon>
        <taxon>Myxobolidae</taxon>
        <taxon>Thelohanellus</taxon>
    </lineage>
</organism>
<dbReference type="EMBL" id="JWZT01000640">
    <property type="protein sequence ID" value="KII73820.1"/>
    <property type="molecule type" value="Genomic_DNA"/>
</dbReference>
<keyword evidence="2" id="KW-1185">Reference proteome</keyword>
<name>A0A0C2NBT5_THEKT</name>